<evidence type="ECO:0000313" key="10">
    <source>
        <dbReference type="Proteomes" id="UP000001383"/>
    </source>
</evidence>
<feature type="transmembrane region" description="Helical" evidence="7">
    <location>
        <begin position="6"/>
        <end position="26"/>
    </location>
</feature>
<feature type="transmembrane region" description="Helical" evidence="7">
    <location>
        <begin position="131"/>
        <end position="149"/>
    </location>
</feature>
<dbReference type="KEGG" id="mcl:MCCL_1394"/>
<dbReference type="STRING" id="458233.MCCL_1394"/>
<dbReference type="GO" id="GO:0022857">
    <property type="term" value="F:transmembrane transporter activity"/>
    <property type="evidence" value="ECO:0007669"/>
    <property type="project" value="InterPro"/>
</dbReference>
<dbReference type="eggNOG" id="COG0477">
    <property type="taxonomic scope" value="Bacteria"/>
</dbReference>
<evidence type="ECO:0000256" key="7">
    <source>
        <dbReference type="SAM" id="Phobius"/>
    </source>
</evidence>
<feature type="transmembrane region" description="Helical" evidence="7">
    <location>
        <begin position="155"/>
        <end position="174"/>
    </location>
</feature>
<dbReference type="AlphaFoldDB" id="B9E7D3"/>
<organism evidence="9 10">
    <name type="scientific">Macrococcus caseolyticus (strain JCSC5402)</name>
    <name type="common">Macrococcoides caseolyticum</name>
    <dbReference type="NCBI Taxonomy" id="458233"/>
    <lineage>
        <taxon>Bacteria</taxon>
        <taxon>Bacillati</taxon>
        <taxon>Bacillota</taxon>
        <taxon>Bacilli</taxon>
        <taxon>Bacillales</taxon>
        <taxon>Staphylococcaceae</taxon>
        <taxon>Macrococcoides</taxon>
    </lineage>
</organism>
<feature type="transmembrane region" description="Helical" evidence="7">
    <location>
        <begin position="195"/>
        <end position="217"/>
    </location>
</feature>
<evidence type="ECO:0000256" key="1">
    <source>
        <dbReference type="ARBA" id="ARBA00004651"/>
    </source>
</evidence>
<dbReference type="InterPro" id="IPR036259">
    <property type="entry name" value="MFS_trans_sf"/>
</dbReference>
<keyword evidence="5 7" id="KW-1133">Transmembrane helix</keyword>
<sequence>MSSLILQSTIFEIAMEIIAVLFFLNINFRKNAIIEQDNEVENNKNSYSILNSVKYMLKKSKLSSLILGMFLMNFLLSALTIGLPVIMNEYFEKNTTALGIIQSSIPLGMIISGIVFVYIKINPNNLKITIISWLFCSILLIFIGLDLLLFRNNIFIFSVFLIIVNLFLGISLTAGKIPILTYSQKTINPHYQGRVFSILDVLIQVSIPLGILIYGFLFEFFNAINIFITTGIFVLILTTLTYRKISSI</sequence>
<feature type="transmembrane region" description="Helical" evidence="7">
    <location>
        <begin position="99"/>
        <end position="119"/>
    </location>
</feature>
<keyword evidence="4 7" id="KW-0812">Transmembrane</keyword>
<dbReference type="Gene3D" id="1.20.1250.20">
    <property type="entry name" value="MFS general substrate transporter like domains"/>
    <property type="match status" value="1"/>
</dbReference>
<evidence type="ECO:0000313" key="9">
    <source>
        <dbReference type="EMBL" id="BAH18101.1"/>
    </source>
</evidence>
<dbReference type="GO" id="GO:0005886">
    <property type="term" value="C:plasma membrane"/>
    <property type="evidence" value="ECO:0007669"/>
    <property type="project" value="UniProtKB-SubCell"/>
</dbReference>
<dbReference type="InterPro" id="IPR020846">
    <property type="entry name" value="MFS_dom"/>
</dbReference>
<comment type="subcellular location">
    <subcellularLocation>
        <location evidence="1">Cell membrane</location>
        <topology evidence="1">Multi-pass membrane protein</topology>
    </subcellularLocation>
</comment>
<evidence type="ECO:0000259" key="8">
    <source>
        <dbReference type="PROSITE" id="PS50850"/>
    </source>
</evidence>
<evidence type="ECO:0000256" key="5">
    <source>
        <dbReference type="ARBA" id="ARBA00022989"/>
    </source>
</evidence>
<dbReference type="PANTHER" id="PTHR23513:SF6">
    <property type="entry name" value="MAJOR FACILITATOR SUPERFAMILY ASSOCIATED DOMAIN-CONTAINING PROTEIN"/>
    <property type="match status" value="1"/>
</dbReference>
<feature type="transmembrane region" description="Helical" evidence="7">
    <location>
        <begin position="64"/>
        <end position="87"/>
    </location>
</feature>
<accession>B9E7D3</accession>
<keyword evidence="6 7" id="KW-0472">Membrane</keyword>
<proteinExistence type="predicted"/>
<dbReference type="Proteomes" id="UP000001383">
    <property type="component" value="Chromosome"/>
</dbReference>
<evidence type="ECO:0000256" key="6">
    <source>
        <dbReference type="ARBA" id="ARBA00023136"/>
    </source>
</evidence>
<keyword evidence="2" id="KW-0813">Transport</keyword>
<protein>
    <recommendedName>
        <fullName evidence="8">Major facilitator superfamily (MFS) profile domain-containing protein</fullName>
    </recommendedName>
</protein>
<reference evidence="9 10" key="1">
    <citation type="journal article" date="2009" name="J. Bacteriol.">
        <title>Complete genome sequence of Macrococcus caseolyticus strain JCSCS5402, reflecting the ancestral genome of the human-pathogenic staphylococci.</title>
        <authorList>
            <person name="Baba T."/>
            <person name="Kuwahara-Arai K."/>
            <person name="Uchiyama I."/>
            <person name="Takeuchi F."/>
            <person name="Ito T."/>
            <person name="Hiramatsu K."/>
        </authorList>
    </citation>
    <scope>NUCLEOTIDE SEQUENCE [LARGE SCALE GENOMIC DNA]</scope>
    <source>
        <strain evidence="9 10">JCSC5402</strain>
    </source>
</reference>
<keyword evidence="3" id="KW-1003">Cell membrane</keyword>
<dbReference type="HOGENOM" id="CLU_1119107_0_0_9"/>
<feature type="domain" description="Major facilitator superfamily (MFS) profile" evidence="8">
    <location>
        <begin position="61"/>
        <end position="248"/>
    </location>
</feature>
<dbReference type="SUPFAM" id="SSF103473">
    <property type="entry name" value="MFS general substrate transporter"/>
    <property type="match status" value="1"/>
</dbReference>
<evidence type="ECO:0000256" key="3">
    <source>
        <dbReference type="ARBA" id="ARBA00022475"/>
    </source>
</evidence>
<name>B9E7D3_MACCJ</name>
<evidence type="ECO:0000256" key="4">
    <source>
        <dbReference type="ARBA" id="ARBA00022692"/>
    </source>
</evidence>
<evidence type="ECO:0000256" key="2">
    <source>
        <dbReference type="ARBA" id="ARBA00022448"/>
    </source>
</evidence>
<gene>
    <name evidence="9" type="ordered locus">MCCL_1394</name>
</gene>
<dbReference type="PROSITE" id="PS50850">
    <property type="entry name" value="MFS"/>
    <property type="match status" value="1"/>
</dbReference>
<dbReference type="PANTHER" id="PTHR23513">
    <property type="entry name" value="INTEGRAL MEMBRANE EFFLUX PROTEIN-RELATED"/>
    <property type="match status" value="1"/>
</dbReference>
<feature type="transmembrane region" description="Helical" evidence="7">
    <location>
        <begin position="223"/>
        <end position="242"/>
    </location>
</feature>
<dbReference type="EMBL" id="AP009484">
    <property type="protein sequence ID" value="BAH18101.1"/>
    <property type="molecule type" value="Genomic_DNA"/>
</dbReference>